<dbReference type="Proteomes" id="UP000014009">
    <property type="component" value="Unassembled WGS sequence"/>
</dbReference>
<comment type="caution">
    <text evidence="3">The sequence shown here is derived from an EMBL/GenBank/DDBJ whole genome shotgun (WGS) entry which is preliminary data.</text>
</comment>
<organism evidence="3 4">
    <name type="scientific">Bacillus cereus HuB4-4</name>
    <dbReference type="NCBI Taxonomy" id="1053211"/>
    <lineage>
        <taxon>Bacteria</taxon>
        <taxon>Bacillati</taxon>
        <taxon>Bacillota</taxon>
        <taxon>Bacilli</taxon>
        <taxon>Bacillales</taxon>
        <taxon>Bacillaceae</taxon>
        <taxon>Bacillus</taxon>
        <taxon>Bacillus cereus group</taxon>
    </lineage>
</organism>
<proteinExistence type="predicted"/>
<reference evidence="3 4" key="1">
    <citation type="submission" date="2012-12" db="EMBL/GenBank/DDBJ databases">
        <title>The Genome Sequence of Bacillus cereus HuB4-4.</title>
        <authorList>
            <consortium name="The Broad Institute Genome Sequencing Platform"/>
            <consortium name="The Broad Institute Genome Sequencing Center for Infectious Disease"/>
            <person name="Feldgarden M."/>
            <person name="Van der Auwera G.A."/>
            <person name="Mahillon J."/>
            <person name="Duprez V."/>
            <person name="Timmery S."/>
            <person name="Mattelet C."/>
            <person name="Dierick K."/>
            <person name="Sun M."/>
            <person name="Yu Z."/>
            <person name="Zhu L."/>
            <person name="Hu X."/>
            <person name="Shank E.B."/>
            <person name="Swiecicka I."/>
            <person name="Hansen B.M."/>
            <person name="Andrup L."/>
            <person name="Walker B."/>
            <person name="Young S.K."/>
            <person name="Zeng Q."/>
            <person name="Gargeya S."/>
            <person name="Fitzgerald M."/>
            <person name="Haas B."/>
            <person name="Abouelleil A."/>
            <person name="Alvarado L."/>
            <person name="Arachchi H.M."/>
            <person name="Berlin A.M."/>
            <person name="Chapman S.B."/>
            <person name="Dewar J."/>
            <person name="Goldberg J."/>
            <person name="Griggs A."/>
            <person name="Gujja S."/>
            <person name="Hansen M."/>
            <person name="Howarth C."/>
            <person name="Imamovic A."/>
            <person name="Larimer J."/>
            <person name="McCowan C."/>
            <person name="Murphy C."/>
            <person name="Neiman D."/>
            <person name="Pearson M."/>
            <person name="Priest M."/>
            <person name="Roberts A."/>
            <person name="Saif S."/>
            <person name="Shea T."/>
            <person name="Sisk P."/>
            <person name="Sykes S."/>
            <person name="Wortman J."/>
            <person name="Nusbaum C."/>
            <person name="Birren B."/>
        </authorList>
    </citation>
    <scope>NUCLEOTIDE SEQUENCE [LARGE SCALE GENOMIC DNA]</scope>
    <source>
        <strain evidence="3 4">HuB4-4</strain>
    </source>
</reference>
<accession>A0A9W5QV08</accession>
<protein>
    <recommendedName>
        <fullName evidence="2">SLH domain-containing protein</fullName>
    </recommendedName>
</protein>
<dbReference type="Pfam" id="PF00395">
    <property type="entry name" value="SLH"/>
    <property type="match status" value="1"/>
</dbReference>
<evidence type="ECO:0000313" key="4">
    <source>
        <dbReference type="Proteomes" id="UP000014009"/>
    </source>
</evidence>
<dbReference type="EMBL" id="AHEF01000053">
    <property type="protein sequence ID" value="EOP89021.1"/>
    <property type="molecule type" value="Genomic_DNA"/>
</dbReference>
<dbReference type="InterPro" id="IPR001119">
    <property type="entry name" value="SLH_dom"/>
</dbReference>
<gene>
    <name evidence="3" type="ORF">IGM_02909</name>
</gene>
<dbReference type="AlphaFoldDB" id="A0A9W5QV08"/>
<evidence type="ECO:0000256" key="1">
    <source>
        <dbReference type="ARBA" id="ARBA00022729"/>
    </source>
</evidence>
<sequence>MKDDQILHIQGKSSFANLYHDINENSTMFLKEILTVTELGIFKGDKKGNLRTKGTFTRAEMEQIIKNAFPYSVKAPH</sequence>
<evidence type="ECO:0000313" key="3">
    <source>
        <dbReference type="EMBL" id="EOP89021.1"/>
    </source>
</evidence>
<dbReference type="PROSITE" id="PS51272">
    <property type="entry name" value="SLH"/>
    <property type="match status" value="1"/>
</dbReference>
<feature type="domain" description="SLH" evidence="2">
    <location>
        <begin position="16"/>
        <end position="77"/>
    </location>
</feature>
<keyword evidence="1" id="KW-0732">Signal</keyword>
<evidence type="ECO:0000259" key="2">
    <source>
        <dbReference type="PROSITE" id="PS51272"/>
    </source>
</evidence>
<name>A0A9W5QV08_BACCE</name>
<dbReference type="RefSeq" id="WP_002162801.1">
    <property type="nucleotide sequence ID" value="NZ_KB976537.1"/>
</dbReference>